<organism evidence="2 3">
    <name type="scientific">Chryseobacterium soli</name>
    <dbReference type="NCBI Taxonomy" id="445961"/>
    <lineage>
        <taxon>Bacteria</taxon>
        <taxon>Pseudomonadati</taxon>
        <taxon>Bacteroidota</taxon>
        <taxon>Flavobacteriia</taxon>
        <taxon>Flavobacteriales</taxon>
        <taxon>Weeksellaceae</taxon>
        <taxon>Chryseobacterium group</taxon>
        <taxon>Chryseobacterium</taxon>
    </lineage>
</organism>
<dbReference type="InterPro" id="IPR038765">
    <property type="entry name" value="Papain-like_cys_pep_sf"/>
</dbReference>
<dbReference type="Proteomes" id="UP000028705">
    <property type="component" value="Unassembled WGS sequence"/>
</dbReference>
<name>A0A086ADG5_9FLAO</name>
<dbReference type="RefSeq" id="WP_034709588.1">
    <property type="nucleotide sequence ID" value="NZ_JPRH01000001.1"/>
</dbReference>
<reference evidence="2 3" key="1">
    <citation type="submission" date="2014-07" db="EMBL/GenBank/DDBJ databases">
        <title>Genome of Chryseobacterium soli DSM 19298.</title>
        <authorList>
            <person name="Stropko S.J."/>
            <person name="Pipes S.E."/>
            <person name="Newman J."/>
        </authorList>
    </citation>
    <scope>NUCLEOTIDE SEQUENCE [LARGE SCALE GENOMIC DNA]</scope>
    <source>
        <strain evidence="2 3">DSM 19298</strain>
    </source>
</reference>
<proteinExistence type="predicted"/>
<dbReference type="Pfam" id="PF01841">
    <property type="entry name" value="Transglut_core"/>
    <property type="match status" value="1"/>
</dbReference>
<evidence type="ECO:0000259" key="1">
    <source>
        <dbReference type="Pfam" id="PF01841"/>
    </source>
</evidence>
<feature type="domain" description="Transglutaminase-like" evidence="1">
    <location>
        <begin position="299"/>
        <end position="361"/>
    </location>
</feature>
<dbReference type="Gene3D" id="2.60.40.3140">
    <property type="match status" value="1"/>
</dbReference>
<comment type="caution">
    <text evidence="2">The sequence shown here is derived from an EMBL/GenBank/DDBJ whole genome shotgun (WGS) entry which is preliminary data.</text>
</comment>
<dbReference type="Gene3D" id="3.10.620.30">
    <property type="match status" value="1"/>
</dbReference>
<dbReference type="eggNOG" id="COG1305">
    <property type="taxonomic scope" value="Bacteria"/>
</dbReference>
<evidence type="ECO:0000313" key="2">
    <source>
        <dbReference type="EMBL" id="KFF14729.1"/>
    </source>
</evidence>
<protein>
    <submittedName>
        <fullName evidence="2">Transglutaminase</fullName>
    </submittedName>
</protein>
<dbReference type="STRING" id="445961.IW15_04670"/>
<dbReference type="AlphaFoldDB" id="A0A086ADG5"/>
<sequence length="644" mass="74075">MKKIILFTCSIITLTVFNAQKHEFLTPPKFNEADLSKPKSLIDENAPAEFLYRSESFVISGTSGLLSKRYFYRIKIYNKDKAEKWLNLEIPLFQTGGAHEYLSNMKASTYNLENGKVVSTKIDKDSRYKSKEDENILIAKLAFPNVKDGSVLEYRYEIESPFLFSVPEVTIEDDIPSLYTEYVLNTPINVLYNINYVGAITPNYRLIDESHANDVQYKTYKFGFDNVKSFKTEKFVNNDRNYRGKISAELHSTTFSGNVQQYSMSWEQMRKMLYENKSFGGQLEKTKLAKENMPADVLNMKNDTEKANAIFKYVRDTFTWNKKRGIGTENGFKKLLETKSGNAGDINLFLILMLREAGLKAEPLAISTVDNGLINMAFPDASKLDFVIAAIENKEGYLLYDATSKQSSLDELPARDWNQYGIVFSKESAKQIQMVNSKTSFRYLNVDVKIDDNGLITGNYTEKNKGTFAMLTKEGYDENADKYKKQYKENFDVDFTDINSKVLDNGEFESTMKFSSENLIDRVGKKIIINPMLFLSKNSNEFDQTGERKYRIDFLTPYTKVKKVILEIPEGYTIEEMPKNKRIVTEDKEIEYSYAVEQKGNKLEVTSTTKVASPDYPKEYYPAFKKIWETASKNENQVISLIKK</sequence>
<keyword evidence="3" id="KW-1185">Reference proteome</keyword>
<dbReference type="Gene3D" id="2.60.120.1130">
    <property type="match status" value="1"/>
</dbReference>
<dbReference type="EMBL" id="JPRH01000001">
    <property type="protein sequence ID" value="KFF14729.1"/>
    <property type="molecule type" value="Genomic_DNA"/>
</dbReference>
<accession>A0A086ADG5</accession>
<evidence type="ECO:0000313" key="3">
    <source>
        <dbReference type="Proteomes" id="UP000028705"/>
    </source>
</evidence>
<dbReference type="SUPFAM" id="SSF54001">
    <property type="entry name" value="Cysteine proteinases"/>
    <property type="match status" value="1"/>
</dbReference>
<dbReference type="OrthoDB" id="98874at2"/>
<gene>
    <name evidence="2" type="ORF">IW15_04670</name>
</gene>
<dbReference type="InterPro" id="IPR002931">
    <property type="entry name" value="Transglutaminase-like"/>
</dbReference>